<dbReference type="InterPro" id="IPR005651">
    <property type="entry name" value="Trm112-like"/>
</dbReference>
<dbReference type="SUPFAM" id="SSF158997">
    <property type="entry name" value="Trm112p-like"/>
    <property type="match status" value="1"/>
</dbReference>
<evidence type="ECO:0000259" key="4">
    <source>
        <dbReference type="Pfam" id="PF08241"/>
    </source>
</evidence>
<dbReference type="SUPFAM" id="SSF53335">
    <property type="entry name" value="S-adenosyl-L-methionine-dependent methyltransferases"/>
    <property type="match status" value="1"/>
</dbReference>
<dbReference type="GO" id="GO:0032259">
    <property type="term" value="P:methylation"/>
    <property type="evidence" value="ECO:0007669"/>
    <property type="project" value="UniProtKB-KW"/>
</dbReference>
<accession>A0AA86N119</accession>
<reference evidence="5" key="1">
    <citation type="submission" date="2022-10" db="EMBL/GenBank/DDBJ databases">
        <authorList>
            <person name="Koch H."/>
        </authorList>
    </citation>
    <scope>NUCLEOTIDE SEQUENCE</scope>
    <source>
        <strain evidence="5">DNF</strain>
    </source>
</reference>
<evidence type="ECO:0000256" key="1">
    <source>
        <dbReference type="ARBA" id="ARBA00022603"/>
    </source>
</evidence>
<keyword evidence="6" id="KW-1185">Reference proteome</keyword>
<gene>
    <name evidence="5" type="ORF">DNFV4_02986</name>
</gene>
<dbReference type="CDD" id="cd02440">
    <property type="entry name" value="AdoMet_MTases"/>
    <property type="match status" value="1"/>
</dbReference>
<evidence type="ECO:0000313" key="5">
    <source>
        <dbReference type="EMBL" id="CAI4032556.1"/>
    </source>
</evidence>
<dbReference type="PANTHER" id="PTHR43464">
    <property type="entry name" value="METHYLTRANSFERASE"/>
    <property type="match status" value="1"/>
</dbReference>
<dbReference type="Pfam" id="PF03966">
    <property type="entry name" value="Trm112p"/>
    <property type="match status" value="1"/>
</dbReference>
<dbReference type="Gene3D" id="2.20.25.10">
    <property type="match status" value="1"/>
</dbReference>
<dbReference type="RefSeq" id="WP_289269278.1">
    <property type="nucleotide sequence ID" value="NZ_OX365700.1"/>
</dbReference>
<dbReference type="InterPro" id="IPR029063">
    <property type="entry name" value="SAM-dependent_MTases_sf"/>
</dbReference>
<name>A0AA86N119_9BACT</name>
<dbReference type="GO" id="GO:0008757">
    <property type="term" value="F:S-adenosylmethionine-dependent methyltransferase activity"/>
    <property type="evidence" value="ECO:0007669"/>
    <property type="project" value="InterPro"/>
</dbReference>
<sequence>MDRADFYGMLCCPKCKGDLTLRNDESAFSCATCAFVFPIVDGIPVLFPCNVEVEMKHLFTRYWDAEDKAHLYDANVEGAGSIFGIYNHESEIYGLTYYFDQNKLGLFLDAGCGNGRFLETLPPTTVSVGIDASLNLLRAAQRRKRGHFHVCCELEHLPFKDNLFTTVISCRVIQHLKKQEEAVQELCRVTKVDGDLILELYNTWNLKTIWKEIRMSRLQPVFNAPFKLLFRSLSPFSEWGLNYDNYNHWFEVKGWLKKNRMRDLQGRGVGFGFHKYLFDTFFVNGILERHAPGLLRTYYATAFAGEKLFGSMIPLRYVMEKIVMKSTKAAS</sequence>
<evidence type="ECO:0000256" key="3">
    <source>
        <dbReference type="ARBA" id="ARBA00022691"/>
    </source>
</evidence>
<evidence type="ECO:0000313" key="6">
    <source>
        <dbReference type="Proteomes" id="UP001179121"/>
    </source>
</evidence>
<protein>
    <recommendedName>
        <fullName evidence="4">Methyltransferase type 11 domain-containing protein</fullName>
    </recommendedName>
</protein>
<dbReference type="KEGG" id="nti:DNFV4_02986"/>
<dbReference type="EMBL" id="OX365700">
    <property type="protein sequence ID" value="CAI4032556.1"/>
    <property type="molecule type" value="Genomic_DNA"/>
</dbReference>
<dbReference type="Proteomes" id="UP001179121">
    <property type="component" value="Chromosome"/>
</dbReference>
<keyword evidence="2" id="KW-0808">Transferase</keyword>
<dbReference type="PANTHER" id="PTHR43464:SF19">
    <property type="entry name" value="UBIQUINONE BIOSYNTHESIS O-METHYLTRANSFERASE, MITOCHONDRIAL"/>
    <property type="match status" value="1"/>
</dbReference>
<keyword evidence="1" id="KW-0489">Methyltransferase</keyword>
<organism evidence="5 6">
    <name type="scientific">Nitrospira tepida</name>
    <dbReference type="NCBI Taxonomy" id="2973512"/>
    <lineage>
        <taxon>Bacteria</taxon>
        <taxon>Pseudomonadati</taxon>
        <taxon>Nitrospirota</taxon>
        <taxon>Nitrospiria</taxon>
        <taxon>Nitrospirales</taxon>
        <taxon>Nitrospiraceae</taxon>
        <taxon>Nitrospira</taxon>
    </lineage>
</organism>
<proteinExistence type="predicted"/>
<keyword evidence="3" id="KW-0949">S-adenosyl-L-methionine</keyword>
<feature type="domain" description="Methyltransferase type 11" evidence="4">
    <location>
        <begin position="108"/>
        <end position="197"/>
    </location>
</feature>
<dbReference type="Pfam" id="PF08241">
    <property type="entry name" value="Methyltransf_11"/>
    <property type="match status" value="1"/>
</dbReference>
<dbReference type="InterPro" id="IPR013216">
    <property type="entry name" value="Methyltransf_11"/>
</dbReference>
<dbReference type="Gene3D" id="3.40.50.150">
    <property type="entry name" value="Vaccinia Virus protein VP39"/>
    <property type="match status" value="1"/>
</dbReference>
<dbReference type="AlphaFoldDB" id="A0AA86N119"/>
<evidence type="ECO:0000256" key="2">
    <source>
        <dbReference type="ARBA" id="ARBA00022679"/>
    </source>
</evidence>